<dbReference type="AlphaFoldDB" id="A0AAV3SWA4"/>
<sequence>MTHQRDRIHEYIATHPGEHFNGLTRRLGLAPGQVQYHLKELQTQGRIVELSLYGRTHYYTPEYDAWERGAIAVLRRETARDILFYVLEQGPSRPNAVTESLGIARGTLEWHLNHLAEQNLIEKHRDTNNHVTLVAAEPTETAHLLEEITPSLSDRMIDRFTRLVDNLLAEES</sequence>
<name>A0AAV3SWA4_9EURY</name>
<accession>A0AAV3SWA4</accession>
<organism evidence="2 3">
    <name type="scientific">Salarchaeum japonicum</name>
    <dbReference type="NCBI Taxonomy" id="555573"/>
    <lineage>
        <taxon>Archaea</taxon>
        <taxon>Methanobacteriati</taxon>
        <taxon>Methanobacteriota</taxon>
        <taxon>Stenosarchaea group</taxon>
        <taxon>Halobacteria</taxon>
        <taxon>Halobacteriales</taxon>
        <taxon>Halobacteriaceae</taxon>
    </lineage>
</organism>
<dbReference type="InterPro" id="IPR036390">
    <property type="entry name" value="WH_DNA-bd_sf"/>
</dbReference>
<dbReference type="InterPro" id="IPR036388">
    <property type="entry name" value="WH-like_DNA-bd_sf"/>
</dbReference>
<dbReference type="Pfam" id="PF13412">
    <property type="entry name" value="HTH_24"/>
    <property type="match status" value="1"/>
</dbReference>
<gene>
    <name evidence="2" type="ORF">GCM10009019_00760</name>
</gene>
<proteinExistence type="predicted"/>
<dbReference type="EMBL" id="BAAADU010000001">
    <property type="protein sequence ID" value="GAA0642832.1"/>
    <property type="molecule type" value="Genomic_DNA"/>
</dbReference>
<evidence type="ECO:0000259" key="1">
    <source>
        <dbReference type="Pfam" id="PF24266"/>
    </source>
</evidence>
<dbReference type="SUPFAM" id="SSF46785">
    <property type="entry name" value="Winged helix' DNA-binding domain"/>
    <property type="match status" value="2"/>
</dbReference>
<dbReference type="Pfam" id="PF24266">
    <property type="entry name" value="HTH_HVO_0163_N"/>
    <property type="match status" value="1"/>
</dbReference>
<dbReference type="PANTHER" id="PTHR36216">
    <property type="entry name" value="TRANSCRIPTIONAL REGULATOR, TRMB"/>
    <property type="match status" value="1"/>
</dbReference>
<feature type="domain" description="HVO-0163 N-terminal HTH" evidence="1">
    <location>
        <begin position="2"/>
        <end position="71"/>
    </location>
</feature>
<protein>
    <recommendedName>
        <fullName evidence="1">HVO-0163 N-terminal HTH domain-containing protein</fullName>
    </recommendedName>
</protein>
<comment type="caution">
    <text evidence="2">The sequence shown here is derived from an EMBL/GenBank/DDBJ whole genome shotgun (WGS) entry which is preliminary data.</text>
</comment>
<keyword evidence="3" id="KW-1185">Reference proteome</keyword>
<evidence type="ECO:0000313" key="2">
    <source>
        <dbReference type="EMBL" id="GAA0642832.1"/>
    </source>
</evidence>
<dbReference type="Gene3D" id="1.10.10.10">
    <property type="entry name" value="Winged helix-like DNA-binding domain superfamily/Winged helix DNA-binding domain"/>
    <property type="match status" value="2"/>
</dbReference>
<dbReference type="RefSeq" id="WP_227262372.1">
    <property type="nucleotide sequence ID" value="NZ_BAAADU010000001.1"/>
</dbReference>
<dbReference type="Proteomes" id="UP001500194">
    <property type="component" value="Unassembled WGS sequence"/>
</dbReference>
<evidence type="ECO:0000313" key="3">
    <source>
        <dbReference type="Proteomes" id="UP001500194"/>
    </source>
</evidence>
<dbReference type="GeneID" id="68574223"/>
<dbReference type="InterPro" id="IPR056504">
    <property type="entry name" value="HTH_HVO_0163_N"/>
</dbReference>
<dbReference type="PANTHER" id="PTHR36216:SF1">
    <property type="entry name" value="HTH ARSR-TYPE DOMAIN-CONTAINING PROTEIN"/>
    <property type="match status" value="1"/>
</dbReference>
<reference evidence="2 3" key="1">
    <citation type="journal article" date="2019" name="Int. J. Syst. Evol. Microbiol.">
        <title>The Global Catalogue of Microorganisms (GCM) 10K type strain sequencing project: providing services to taxonomists for standard genome sequencing and annotation.</title>
        <authorList>
            <consortium name="The Broad Institute Genomics Platform"/>
            <consortium name="The Broad Institute Genome Sequencing Center for Infectious Disease"/>
            <person name="Wu L."/>
            <person name="Ma J."/>
        </authorList>
    </citation>
    <scope>NUCLEOTIDE SEQUENCE [LARGE SCALE GENOMIC DNA]</scope>
    <source>
        <strain evidence="2 3">JCM 16327</strain>
    </source>
</reference>